<dbReference type="OrthoDB" id="726732at2759"/>
<feature type="region of interest" description="Disordered" evidence="2">
    <location>
        <begin position="269"/>
        <end position="304"/>
    </location>
</feature>
<dbReference type="InterPro" id="IPR013320">
    <property type="entry name" value="ConA-like_dom_sf"/>
</dbReference>
<keyword evidence="1" id="KW-0677">Repeat</keyword>
<evidence type="ECO:0000259" key="3">
    <source>
        <dbReference type="SMART" id="SM00210"/>
    </source>
</evidence>
<organism evidence="4 5">
    <name type="scientific">Oryctes borbonicus</name>
    <dbReference type="NCBI Taxonomy" id="1629725"/>
    <lineage>
        <taxon>Eukaryota</taxon>
        <taxon>Metazoa</taxon>
        <taxon>Ecdysozoa</taxon>
        <taxon>Arthropoda</taxon>
        <taxon>Hexapoda</taxon>
        <taxon>Insecta</taxon>
        <taxon>Pterygota</taxon>
        <taxon>Neoptera</taxon>
        <taxon>Endopterygota</taxon>
        <taxon>Coleoptera</taxon>
        <taxon>Polyphaga</taxon>
        <taxon>Scarabaeiformia</taxon>
        <taxon>Scarabaeidae</taxon>
        <taxon>Dynastinae</taxon>
        <taxon>Oryctes</taxon>
    </lineage>
</organism>
<evidence type="ECO:0000256" key="2">
    <source>
        <dbReference type="SAM" id="MobiDB-lite"/>
    </source>
</evidence>
<evidence type="ECO:0000313" key="5">
    <source>
        <dbReference type="Proteomes" id="UP000051574"/>
    </source>
</evidence>
<dbReference type="SUPFAM" id="SSF49899">
    <property type="entry name" value="Concanavalin A-like lectins/glucanases"/>
    <property type="match status" value="1"/>
</dbReference>
<dbReference type="SMART" id="SM00210">
    <property type="entry name" value="TSPN"/>
    <property type="match status" value="1"/>
</dbReference>
<dbReference type="Proteomes" id="UP000051574">
    <property type="component" value="Unassembled WGS sequence"/>
</dbReference>
<proteinExistence type="predicted"/>
<dbReference type="InterPro" id="IPR048287">
    <property type="entry name" value="TSPN-like_N"/>
</dbReference>
<feature type="non-terminal residue" evidence="4">
    <location>
        <position position="335"/>
    </location>
</feature>
<accession>A0A0T6AT29</accession>
<gene>
    <name evidence="4" type="ORF">AMK59_7088</name>
</gene>
<sequence>MGTGRAMSYLRHRLKKRYIFKIILFIFLFHGLGDITPVAAQRDIVDLLEASDLWSEPYGVTRIIGRCPNKTDERMDYKKSDWAYRLTEKAETSLSTGKLFPKGFPKDFSVLIVSRYLGGSAPLFTIYSEEGDEQLAITVGNEVSMYYEDTDGLPEEDNDISFDTSVGVGEWHRMAFSVKGDSVTLLKDCHDSITRRLARDATSTISNAGIITIGYELIQERFYNGDIHVLKIAPTPDEAYELCAYHAQDCSVQTTGDFSSSSSSYQFTSSSSSSSSSGSGSSHYVVTSSGTSSSSSGGSSFGETTITGGSGAGITGSVIPPYPIGLIGIDLAGSS</sequence>
<dbReference type="EMBL" id="LJIG01022874">
    <property type="protein sequence ID" value="KRT78284.1"/>
    <property type="molecule type" value="Genomic_DNA"/>
</dbReference>
<comment type="caution">
    <text evidence="4">The sequence shown here is derived from an EMBL/GenBank/DDBJ whole genome shotgun (WGS) entry which is preliminary data.</text>
</comment>
<evidence type="ECO:0000256" key="1">
    <source>
        <dbReference type="ARBA" id="ARBA00022737"/>
    </source>
</evidence>
<dbReference type="AlphaFoldDB" id="A0A0T6AT29"/>
<evidence type="ECO:0000313" key="4">
    <source>
        <dbReference type="EMBL" id="KRT78284.1"/>
    </source>
</evidence>
<protein>
    <recommendedName>
        <fullName evidence="3">Thrombospondin-like N-terminal domain-containing protein</fullName>
    </recommendedName>
</protein>
<feature type="domain" description="Thrombospondin-like N-terminal" evidence="3">
    <location>
        <begin position="44"/>
        <end position="236"/>
    </location>
</feature>
<name>A0A0T6AT29_9SCAR</name>
<dbReference type="Gene3D" id="2.60.120.200">
    <property type="match status" value="1"/>
</dbReference>
<keyword evidence="5" id="KW-1185">Reference proteome</keyword>
<reference evidence="4 5" key="1">
    <citation type="submission" date="2015-09" db="EMBL/GenBank/DDBJ databases">
        <title>Draft genome of the scarab beetle Oryctes borbonicus.</title>
        <authorList>
            <person name="Meyer J.M."/>
            <person name="Markov G.V."/>
            <person name="Baskaran P."/>
            <person name="Herrmann M."/>
            <person name="Sommer R.J."/>
            <person name="Roedelsperger C."/>
        </authorList>
    </citation>
    <scope>NUCLEOTIDE SEQUENCE [LARGE SCALE GENOMIC DNA]</scope>
    <source>
        <strain evidence="4">OB123</strain>
        <tissue evidence="4">Whole animal</tissue>
    </source>
</reference>